<sequence>MVGASRLMRPSRGLQSDHLPSSSSSPSSPCGRPPGGIEWPATAPSRKSSNWKRMAVPLDTAISTSTTNSPHNPPKLKEGGEIPNLPSSLTTEATKALVRLLGLLSRLKLPSWSCSDLRLQTEMLIEQGVIGCQSFTLIAVAGSLIGSVLCFVEGCFFVVESYIEYFRTMSQNIDQTGIIQLLIEAIDMFLVGSALLTFGMGMYVMFNASNEVKQGNGWSTGGSNKKNVPLSITEAKSKFGHALMMILQAGVLDKFKNVPLSSGLDLACFAGAVFISSASVFLLSRLAMKKSSKTTC</sequence>
<dbReference type="OrthoDB" id="1912077at2759"/>
<keyword evidence="4" id="KW-1185">Reference proteome</keyword>
<accession>A0A9D5D0M6</accession>
<name>A0A9D5D0M6_9LILI</name>
<evidence type="ECO:0000256" key="2">
    <source>
        <dbReference type="SAM" id="Phobius"/>
    </source>
</evidence>
<dbReference type="Pfam" id="PF03350">
    <property type="entry name" value="UPF0114"/>
    <property type="match status" value="1"/>
</dbReference>
<feature type="transmembrane region" description="Helical" evidence="2">
    <location>
        <begin position="181"/>
        <end position="206"/>
    </location>
</feature>
<reference evidence="3" key="2">
    <citation type="journal article" date="2022" name="Hortic Res">
        <title>The genome of Dioscorea zingiberensis sheds light on the biosynthesis, origin and evolution of the medicinally important diosgenin saponins.</title>
        <authorList>
            <person name="Li Y."/>
            <person name="Tan C."/>
            <person name="Li Z."/>
            <person name="Guo J."/>
            <person name="Li S."/>
            <person name="Chen X."/>
            <person name="Wang C."/>
            <person name="Dai X."/>
            <person name="Yang H."/>
            <person name="Song W."/>
            <person name="Hou L."/>
            <person name="Xu J."/>
            <person name="Tong Z."/>
            <person name="Xu A."/>
            <person name="Yuan X."/>
            <person name="Wang W."/>
            <person name="Yang Q."/>
            <person name="Chen L."/>
            <person name="Sun Z."/>
            <person name="Wang K."/>
            <person name="Pan B."/>
            <person name="Chen J."/>
            <person name="Bao Y."/>
            <person name="Liu F."/>
            <person name="Qi X."/>
            <person name="Gang D.R."/>
            <person name="Wen J."/>
            <person name="Li J."/>
        </authorList>
    </citation>
    <scope>NUCLEOTIDE SEQUENCE</scope>
    <source>
        <strain evidence="3">Dzin_1.0</strain>
    </source>
</reference>
<protein>
    <submittedName>
        <fullName evidence="3">Uncharacterized protein</fullName>
    </submittedName>
</protein>
<evidence type="ECO:0000313" key="4">
    <source>
        <dbReference type="Proteomes" id="UP001085076"/>
    </source>
</evidence>
<feature type="transmembrane region" description="Helical" evidence="2">
    <location>
        <begin position="135"/>
        <end position="160"/>
    </location>
</feature>
<feature type="transmembrane region" description="Helical" evidence="2">
    <location>
        <begin position="264"/>
        <end position="283"/>
    </location>
</feature>
<comment type="caution">
    <text evidence="3">The sequence shown here is derived from an EMBL/GenBank/DDBJ whole genome shotgun (WGS) entry which is preliminary data.</text>
</comment>
<feature type="compositionally biased region" description="Low complexity" evidence="1">
    <location>
        <begin position="20"/>
        <end position="29"/>
    </location>
</feature>
<gene>
    <name evidence="3" type="ORF">J5N97_010045</name>
</gene>
<reference evidence="3" key="1">
    <citation type="submission" date="2021-03" db="EMBL/GenBank/DDBJ databases">
        <authorList>
            <person name="Li Z."/>
            <person name="Yang C."/>
        </authorList>
    </citation>
    <scope>NUCLEOTIDE SEQUENCE</scope>
    <source>
        <strain evidence="3">Dzin_1.0</strain>
        <tissue evidence="3">Leaf</tissue>
    </source>
</reference>
<feature type="region of interest" description="Disordered" evidence="1">
    <location>
        <begin position="1"/>
        <end position="84"/>
    </location>
</feature>
<keyword evidence="2" id="KW-0812">Transmembrane</keyword>
<feature type="compositionally biased region" description="Polar residues" evidence="1">
    <location>
        <begin position="61"/>
        <end position="70"/>
    </location>
</feature>
<proteinExistence type="predicted"/>
<evidence type="ECO:0000256" key="1">
    <source>
        <dbReference type="SAM" id="MobiDB-lite"/>
    </source>
</evidence>
<dbReference type="Proteomes" id="UP001085076">
    <property type="component" value="Miscellaneous, Linkage group lg02"/>
</dbReference>
<dbReference type="PANTHER" id="PTHR31721:SF3">
    <property type="entry name" value="EXPRESSED PROTEIN"/>
    <property type="match status" value="1"/>
</dbReference>
<evidence type="ECO:0000313" key="3">
    <source>
        <dbReference type="EMBL" id="KAJ0981790.1"/>
    </source>
</evidence>
<keyword evidence="2" id="KW-1133">Transmembrane helix</keyword>
<organism evidence="3 4">
    <name type="scientific">Dioscorea zingiberensis</name>
    <dbReference type="NCBI Taxonomy" id="325984"/>
    <lineage>
        <taxon>Eukaryota</taxon>
        <taxon>Viridiplantae</taxon>
        <taxon>Streptophyta</taxon>
        <taxon>Embryophyta</taxon>
        <taxon>Tracheophyta</taxon>
        <taxon>Spermatophyta</taxon>
        <taxon>Magnoliopsida</taxon>
        <taxon>Liliopsida</taxon>
        <taxon>Dioscoreales</taxon>
        <taxon>Dioscoreaceae</taxon>
        <taxon>Dioscorea</taxon>
    </lineage>
</organism>
<keyword evidence="2" id="KW-0472">Membrane</keyword>
<dbReference type="EMBL" id="JAGGNH010000002">
    <property type="protein sequence ID" value="KAJ0981790.1"/>
    <property type="molecule type" value="Genomic_DNA"/>
</dbReference>
<dbReference type="AlphaFoldDB" id="A0A9D5D0M6"/>
<dbReference type="InterPro" id="IPR005134">
    <property type="entry name" value="UPF0114"/>
</dbReference>
<dbReference type="PANTHER" id="PTHR31721">
    <property type="entry name" value="OS06G0710300 PROTEIN"/>
    <property type="match status" value="1"/>
</dbReference>